<evidence type="ECO:0000313" key="4">
    <source>
        <dbReference type="Proteomes" id="UP000659654"/>
    </source>
</evidence>
<feature type="transmembrane region" description="Helical" evidence="2">
    <location>
        <begin position="117"/>
        <end position="138"/>
    </location>
</feature>
<keyword evidence="4" id="KW-1185">Reference proteome</keyword>
<feature type="region of interest" description="Disordered" evidence="1">
    <location>
        <begin position="224"/>
        <end position="243"/>
    </location>
</feature>
<name>A0A7I8WNF1_BURXY</name>
<dbReference type="Proteomes" id="UP000582659">
    <property type="component" value="Unassembled WGS sequence"/>
</dbReference>
<reference evidence="3" key="1">
    <citation type="submission" date="2020-09" db="EMBL/GenBank/DDBJ databases">
        <authorList>
            <person name="Kikuchi T."/>
        </authorList>
    </citation>
    <scope>NUCLEOTIDE SEQUENCE</scope>
    <source>
        <strain evidence="3">Ka4C1</strain>
    </source>
</reference>
<dbReference type="Proteomes" id="UP000659654">
    <property type="component" value="Unassembled WGS sequence"/>
</dbReference>
<evidence type="ECO:0000313" key="3">
    <source>
        <dbReference type="EMBL" id="CAD5213744.1"/>
    </source>
</evidence>
<evidence type="ECO:0000256" key="2">
    <source>
        <dbReference type="SAM" id="Phobius"/>
    </source>
</evidence>
<dbReference type="OrthoDB" id="5872694at2759"/>
<organism evidence="3 4">
    <name type="scientific">Bursaphelenchus xylophilus</name>
    <name type="common">Pinewood nematode worm</name>
    <name type="synonym">Aphelenchoides xylophilus</name>
    <dbReference type="NCBI Taxonomy" id="6326"/>
    <lineage>
        <taxon>Eukaryota</taxon>
        <taxon>Metazoa</taxon>
        <taxon>Ecdysozoa</taxon>
        <taxon>Nematoda</taxon>
        <taxon>Chromadorea</taxon>
        <taxon>Rhabditida</taxon>
        <taxon>Tylenchina</taxon>
        <taxon>Tylenchomorpha</taxon>
        <taxon>Aphelenchoidea</taxon>
        <taxon>Aphelenchoididae</taxon>
        <taxon>Bursaphelenchus</taxon>
    </lineage>
</organism>
<sequence>MLSILEKEMRKNKLIVTVFLQFLYGRSVQDSWEKSIRRLETKNGEKADRALNKRGVPPKYCCKGREMSTESVDSVGFQPPPNMAHHQGTGRLQGGGVKKVYNQPSFKEYKKKVDNRISFVIVLCLLTLTTITCIYAFGSLKVNDDLGHYVERVLGIVKKQNKHRTCVKVQSDDGWVEECTKIGSSEQFEVEPADRTHESNEDGEEEEAPGEQTERAKRQALDDLFPEGSHVPPGAEIEPEVVDHRPDVSLTTVQTPEHSTVAATDPTSTVATTTEATTTAATTVAAAETTTSTTAQTTVEAVETSSASSTAVPVVVAREETSTVSAASSSIAPVVVEHDSSEESSTFSAEEDWSFGVLNATDEDDGNFTNPTETFILPFDPRNLTEKELQEFSDDIQHQHIVLWMLAALNLIILILFAPFAYLFHQVYHDKSSFKVLYRVLLIVVLVFLLFEIYFLIEPLLRTAYNMPQQVDRVLLEGTPRPKAELADLEEAFACDFDYHPILVEFNKQDPCVPKIKNWLIPAMCVILMIVICLVPFIFLIFTYAWNACIKDAPVVKNARDTVKQNIETRKLTHEQMVDRAWAKSDSHSSRFRTYSNSSNLPL</sequence>
<comment type="caution">
    <text evidence="3">The sequence shown here is derived from an EMBL/GenBank/DDBJ whole genome shotgun (WGS) entry which is preliminary data.</text>
</comment>
<dbReference type="EMBL" id="CAJFDI010000002">
    <property type="protein sequence ID" value="CAD5213744.1"/>
    <property type="molecule type" value="Genomic_DNA"/>
</dbReference>
<protein>
    <submittedName>
        <fullName evidence="3">(pine wood nematode) hypothetical protein</fullName>
    </submittedName>
</protein>
<feature type="region of interest" description="Disordered" evidence="1">
    <location>
        <begin position="182"/>
        <end position="216"/>
    </location>
</feature>
<proteinExistence type="predicted"/>
<accession>A0A7I8WNF1</accession>
<evidence type="ECO:0000256" key="1">
    <source>
        <dbReference type="SAM" id="MobiDB-lite"/>
    </source>
</evidence>
<keyword evidence="2" id="KW-0472">Membrane</keyword>
<feature type="transmembrane region" description="Helical" evidence="2">
    <location>
        <begin position="519"/>
        <end position="542"/>
    </location>
</feature>
<feature type="transmembrane region" description="Helical" evidence="2">
    <location>
        <begin position="436"/>
        <end position="457"/>
    </location>
</feature>
<dbReference type="EMBL" id="CAJFCV020000002">
    <property type="protein sequence ID" value="CAG9093234.1"/>
    <property type="molecule type" value="Genomic_DNA"/>
</dbReference>
<dbReference type="AlphaFoldDB" id="A0A7I8WNF1"/>
<gene>
    <name evidence="3" type="ORF">BXYJ_LOCUS3183</name>
</gene>
<feature type="transmembrane region" description="Helical" evidence="2">
    <location>
        <begin position="401"/>
        <end position="424"/>
    </location>
</feature>
<keyword evidence="2" id="KW-0812">Transmembrane</keyword>
<keyword evidence="2" id="KW-1133">Transmembrane helix</keyword>